<dbReference type="Proteomes" id="UP000053989">
    <property type="component" value="Unassembled WGS sequence"/>
</dbReference>
<evidence type="ECO:0000313" key="1">
    <source>
        <dbReference type="EMBL" id="KIM63049.1"/>
    </source>
</evidence>
<reference evidence="2" key="2">
    <citation type="submission" date="2015-01" db="EMBL/GenBank/DDBJ databases">
        <title>Evolutionary Origins and Diversification of the Mycorrhizal Mutualists.</title>
        <authorList>
            <consortium name="DOE Joint Genome Institute"/>
            <consortium name="Mycorrhizal Genomics Consortium"/>
            <person name="Kohler A."/>
            <person name="Kuo A."/>
            <person name="Nagy L.G."/>
            <person name="Floudas D."/>
            <person name="Copeland A."/>
            <person name="Barry K.W."/>
            <person name="Cichocki N."/>
            <person name="Veneault-Fourrey C."/>
            <person name="LaButti K."/>
            <person name="Lindquist E.A."/>
            <person name="Lipzen A."/>
            <person name="Lundell T."/>
            <person name="Morin E."/>
            <person name="Murat C."/>
            <person name="Riley R."/>
            <person name="Ohm R."/>
            <person name="Sun H."/>
            <person name="Tunlid A."/>
            <person name="Henrissat B."/>
            <person name="Grigoriev I.V."/>
            <person name="Hibbett D.S."/>
            <person name="Martin F."/>
        </authorList>
    </citation>
    <scope>NUCLEOTIDE SEQUENCE [LARGE SCALE GENOMIC DNA]</scope>
    <source>
        <strain evidence="2">Foug A</strain>
    </source>
</reference>
<organism evidence="1 2">
    <name type="scientific">Scleroderma citrinum Foug A</name>
    <dbReference type="NCBI Taxonomy" id="1036808"/>
    <lineage>
        <taxon>Eukaryota</taxon>
        <taxon>Fungi</taxon>
        <taxon>Dikarya</taxon>
        <taxon>Basidiomycota</taxon>
        <taxon>Agaricomycotina</taxon>
        <taxon>Agaricomycetes</taxon>
        <taxon>Agaricomycetidae</taxon>
        <taxon>Boletales</taxon>
        <taxon>Sclerodermatineae</taxon>
        <taxon>Sclerodermataceae</taxon>
        <taxon>Scleroderma</taxon>
    </lineage>
</organism>
<reference evidence="1 2" key="1">
    <citation type="submission" date="2014-04" db="EMBL/GenBank/DDBJ databases">
        <authorList>
            <consortium name="DOE Joint Genome Institute"/>
            <person name="Kuo A."/>
            <person name="Kohler A."/>
            <person name="Nagy L.G."/>
            <person name="Floudas D."/>
            <person name="Copeland A."/>
            <person name="Barry K.W."/>
            <person name="Cichocki N."/>
            <person name="Veneault-Fourrey C."/>
            <person name="LaButti K."/>
            <person name="Lindquist E.A."/>
            <person name="Lipzen A."/>
            <person name="Lundell T."/>
            <person name="Morin E."/>
            <person name="Murat C."/>
            <person name="Sun H."/>
            <person name="Tunlid A."/>
            <person name="Henrissat B."/>
            <person name="Grigoriev I.V."/>
            <person name="Hibbett D.S."/>
            <person name="Martin F."/>
            <person name="Nordberg H.P."/>
            <person name="Cantor M.N."/>
            <person name="Hua S.X."/>
        </authorList>
    </citation>
    <scope>NUCLEOTIDE SEQUENCE [LARGE SCALE GENOMIC DNA]</scope>
    <source>
        <strain evidence="1 2">Foug A</strain>
    </source>
</reference>
<accession>A0A0C3E3J3</accession>
<sequence>MKVLSEQRSTPELDESDLMCKSVANLTQSAVSSTPPDSTNPNTFDCHTFPFGCCRLWTPILFQTLYIMPSIVHTL</sequence>
<dbReference type="AlphaFoldDB" id="A0A0C3E3J3"/>
<dbReference type="InParanoid" id="A0A0C3E3J3"/>
<keyword evidence="2" id="KW-1185">Reference proteome</keyword>
<dbReference type="HOGENOM" id="CLU_2672560_0_0_1"/>
<name>A0A0C3E3J3_9AGAM</name>
<proteinExistence type="predicted"/>
<evidence type="ECO:0000313" key="2">
    <source>
        <dbReference type="Proteomes" id="UP000053989"/>
    </source>
</evidence>
<dbReference type="EMBL" id="KN822038">
    <property type="protein sequence ID" value="KIM63049.1"/>
    <property type="molecule type" value="Genomic_DNA"/>
</dbReference>
<gene>
    <name evidence="1" type="ORF">SCLCIDRAFT_774179</name>
</gene>
<protein>
    <submittedName>
        <fullName evidence="1">Uncharacterized protein</fullName>
    </submittedName>
</protein>